<accession>A0AAE0XZQ1</accession>
<feature type="region of interest" description="Disordered" evidence="1">
    <location>
        <begin position="1"/>
        <end position="31"/>
    </location>
</feature>
<evidence type="ECO:0000313" key="3">
    <source>
        <dbReference type="Proteomes" id="UP001283361"/>
    </source>
</evidence>
<feature type="compositionally biased region" description="Polar residues" evidence="1">
    <location>
        <begin position="1"/>
        <end position="16"/>
    </location>
</feature>
<organism evidence="2 3">
    <name type="scientific">Elysia crispata</name>
    <name type="common">lettuce slug</name>
    <dbReference type="NCBI Taxonomy" id="231223"/>
    <lineage>
        <taxon>Eukaryota</taxon>
        <taxon>Metazoa</taxon>
        <taxon>Spiralia</taxon>
        <taxon>Lophotrochozoa</taxon>
        <taxon>Mollusca</taxon>
        <taxon>Gastropoda</taxon>
        <taxon>Heterobranchia</taxon>
        <taxon>Euthyneura</taxon>
        <taxon>Panpulmonata</taxon>
        <taxon>Sacoglossa</taxon>
        <taxon>Placobranchoidea</taxon>
        <taxon>Plakobranchidae</taxon>
        <taxon>Elysia</taxon>
    </lineage>
</organism>
<evidence type="ECO:0000313" key="2">
    <source>
        <dbReference type="EMBL" id="KAK3727246.1"/>
    </source>
</evidence>
<keyword evidence="3" id="KW-1185">Reference proteome</keyword>
<sequence>MAGLSGQNGPLNSSTDDTSKKQGTRLTRHHNLEQVSRARILLAHTDLVGNRARLGLGRYAVNKVGNRPCIIMWKY</sequence>
<gene>
    <name evidence="2" type="ORF">RRG08_049872</name>
</gene>
<dbReference type="Proteomes" id="UP001283361">
    <property type="component" value="Unassembled WGS sequence"/>
</dbReference>
<reference evidence="2" key="1">
    <citation type="journal article" date="2023" name="G3 (Bethesda)">
        <title>A reference genome for the long-term kleptoplast-retaining sea slug Elysia crispata morphotype clarki.</title>
        <authorList>
            <person name="Eastman K.E."/>
            <person name="Pendleton A.L."/>
            <person name="Shaikh M.A."/>
            <person name="Suttiyut T."/>
            <person name="Ogas R."/>
            <person name="Tomko P."/>
            <person name="Gavelis G."/>
            <person name="Widhalm J.R."/>
            <person name="Wisecaver J.H."/>
        </authorList>
    </citation>
    <scope>NUCLEOTIDE SEQUENCE</scope>
    <source>
        <strain evidence="2">ECLA1</strain>
    </source>
</reference>
<name>A0AAE0XZQ1_9GAST</name>
<dbReference type="AlphaFoldDB" id="A0AAE0XZQ1"/>
<comment type="caution">
    <text evidence="2">The sequence shown here is derived from an EMBL/GenBank/DDBJ whole genome shotgun (WGS) entry which is preliminary data.</text>
</comment>
<proteinExistence type="predicted"/>
<evidence type="ECO:0000256" key="1">
    <source>
        <dbReference type="SAM" id="MobiDB-lite"/>
    </source>
</evidence>
<protein>
    <submittedName>
        <fullName evidence="2">Uncharacterized protein</fullName>
    </submittedName>
</protein>
<dbReference type="EMBL" id="JAWDGP010007247">
    <property type="protein sequence ID" value="KAK3727246.1"/>
    <property type="molecule type" value="Genomic_DNA"/>
</dbReference>